<dbReference type="PROSITE" id="PS50048">
    <property type="entry name" value="ZN2_CY6_FUNGAL_2"/>
    <property type="match status" value="1"/>
</dbReference>
<dbReference type="PRINTS" id="PR00755">
    <property type="entry name" value="AFLATOXINBRP"/>
</dbReference>
<name>A0A8H7NKS3_BIOOC</name>
<dbReference type="AlphaFoldDB" id="A0A8H7NKS3"/>
<keyword evidence="1" id="KW-0539">Nucleus</keyword>
<dbReference type="SUPFAM" id="SSF57701">
    <property type="entry name" value="Zn2/Cys6 DNA-binding domain"/>
    <property type="match status" value="1"/>
</dbReference>
<comment type="caution">
    <text evidence="3">The sequence shown here is derived from an EMBL/GenBank/DDBJ whole genome shotgun (WGS) entry which is preliminary data.</text>
</comment>
<evidence type="ECO:0000259" key="2">
    <source>
        <dbReference type="PROSITE" id="PS50048"/>
    </source>
</evidence>
<dbReference type="Gene3D" id="4.10.240.10">
    <property type="entry name" value="Zn(2)-C6 fungal-type DNA-binding domain"/>
    <property type="match status" value="1"/>
</dbReference>
<feature type="domain" description="Zn(2)-C6 fungal-type" evidence="2">
    <location>
        <begin position="17"/>
        <end position="47"/>
    </location>
</feature>
<evidence type="ECO:0000256" key="1">
    <source>
        <dbReference type="ARBA" id="ARBA00023242"/>
    </source>
</evidence>
<dbReference type="EMBL" id="JADCTT010000002">
    <property type="protein sequence ID" value="KAF9757503.1"/>
    <property type="molecule type" value="Genomic_DNA"/>
</dbReference>
<sequence length="378" mass="38498">MAPEKPPATVGTKLKDSCDACSAFKVRCTKEKPICSRCRKMKRSCRYSPARRAGRPHRSNSSFTSKIGGRASIISAAPEQGGGGANGILQISMAISQQPQQALVGTGGAHENSRTATAAAAATRRSVYPSLTLGSSTSSGDGWAGLQPPLTPWPEGVMELSLPRPLPASSSSPSSCLSSSAVAAHTSAMTPSPSSCRSASTSGTDPAAMCGTSAAATGTSIAGGVCCASDCVDCSTIALNVLESLTAARPFSPASPVTTAQGISVADSIKVVGQILICPCSQRHEVAMLAASVCSTLLDMLEHGLGHLTCASQLAQVTQQLQDMASLVGQFCGRYADGVREQAEALVASALKLRLRGLINTVSGAMPRTGDSLGLASR</sequence>
<dbReference type="PROSITE" id="PS00463">
    <property type="entry name" value="ZN2_CY6_FUNGAL_1"/>
    <property type="match status" value="1"/>
</dbReference>
<organism evidence="3 4">
    <name type="scientific">Bionectria ochroleuca</name>
    <name type="common">Gliocladium roseum</name>
    <dbReference type="NCBI Taxonomy" id="29856"/>
    <lineage>
        <taxon>Eukaryota</taxon>
        <taxon>Fungi</taxon>
        <taxon>Dikarya</taxon>
        <taxon>Ascomycota</taxon>
        <taxon>Pezizomycotina</taxon>
        <taxon>Sordariomycetes</taxon>
        <taxon>Hypocreomycetidae</taxon>
        <taxon>Hypocreales</taxon>
        <taxon>Bionectriaceae</taxon>
        <taxon>Clonostachys</taxon>
    </lineage>
</organism>
<evidence type="ECO:0000313" key="3">
    <source>
        <dbReference type="EMBL" id="KAF9757503.1"/>
    </source>
</evidence>
<protein>
    <recommendedName>
        <fullName evidence="2">Zn(2)-C6 fungal-type domain-containing protein</fullName>
    </recommendedName>
</protein>
<dbReference type="Pfam" id="PF00172">
    <property type="entry name" value="Zn_clus"/>
    <property type="match status" value="1"/>
</dbReference>
<dbReference type="Proteomes" id="UP000616885">
    <property type="component" value="Unassembled WGS sequence"/>
</dbReference>
<accession>A0A8H7NKS3</accession>
<dbReference type="SMART" id="SM00066">
    <property type="entry name" value="GAL4"/>
    <property type="match status" value="1"/>
</dbReference>
<proteinExistence type="predicted"/>
<dbReference type="CDD" id="cd00067">
    <property type="entry name" value="GAL4"/>
    <property type="match status" value="1"/>
</dbReference>
<dbReference type="InterPro" id="IPR036864">
    <property type="entry name" value="Zn2-C6_fun-type_DNA-bd_sf"/>
</dbReference>
<dbReference type="GO" id="GO:0000981">
    <property type="term" value="F:DNA-binding transcription factor activity, RNA polymerase II-specific"/>
    <property type="evidence" value="ECO:0007669"/>
    <property type="project" value="InterPro"/>
</dbReference>
<dbReference type="GO" id="GO:0008270">
    <property type="term" value="F:zinc ion binding"/>
    <property type="evidence" value="ECO:0007669"/>
    <property type="project" value="InterPro"/>
</dbReference>
<evidence type="ECO:0000313" key="4">
    <source>
        <dbReference type="Proteomes" id="UP000616885"/>
    </source>
</evidence>
<dbReference type="InterPro" id="IPR001138">
    <property type="entry name" value="Zn2Cys6_DnaBD"/>
</dbReference>
<reference evidence="3" key="1">
    <citation type="submission" date="2020-10" db="EMBL/GenBank/DDBJ databases">
        <title>High-Quality Genome Resource of Clonostachys rosea strain S41 by Oxford Nanopore Long-Read Sequencing.</title>
        <authorList>
            <person name="Wang H."/>
        </authorList>
    </citation>
    <scope>NUCLEOTIDE SEQUENCE</scope>
    <source>
        <strain evidence="3">S41</strain>
    </source>
</reference>
<gene>
    <name evidence="3" type="ORF">IM811_008447</name>
</gene>